<proteinExistence type="inferred from homology"/>
<comment type="subcellular location">
    <subcellularLocation>
        <location evidence="1">Cell membrane</location>
        <topology evidence="1">Multi-pass membrane protein</topology>
    </subcellularLocation>
</comment>
<protein>
    <submittedName>
        <fullName evidence="10">Branched-chain amino acid ABC transporter permease</fullName>
    </submittedName>
</protein>
<evidence type="ECO:0000256" key="6">
    <source>
        <dbReference type="ARBA" id="ARBA00022989"/>
    </source>
</evidence>
<dbReference type="PANTHER" id="PTHR11795:SF442">
    <property type="entry name" value="ABC TRANSPORTER ATP-BINDING PROTEIN"/>
    <property type="match status" value="1"/>
</dbReference>
<keyword evidence="5" id="KW-0029">Amino-acid transport</keyword>
<feature type="transmembrane region" description="Helical" evidence="9">
    <location>
        <begin position="33"/>
        <end position="58"/>
    </location>
</feature>
<dbReference type="AlphaFoldDB" id="A0A2P7S5M4"/>
<feature type="transmembrane region" description="Helical" evidence="9">
    <location>
        <begin position="6"/>
        <end position="26"/>
    </location>
</feature>
<feature type="transmembrane region" description="Helical" evidence="9">
    <location>
        <begin position="263"/>
        <end position="282"/>
    </location>
</feature>
<keyword evidence="6 9" id="KW-1133">Transmembrane helix</keyword>
<feature type="transmembrane region" description="Helical" evidence="9">
    <location>
        <begin position="64"/>
        <end position="86"/>
    </location>
</feature>
<accession>A0A2P7S5M4</accession>
<dbReference type="RefSeq" id="WP_106773436.1">
    <property type="nucleotide sequence ID" value="NZ_PXYK01000016.1"/>
</dbReference>
<dbReference type="OrthoDB" id="9807115at2"/>
<keyword evidence="3" id="KW-1003">Cell membrane</keyword>
<keyword evidence="7 9" id="KW-0472">Membrane</keyword>
<dbReference type="CDD" id="cd06582">
    <property type="entry name" value="TM_PBP1_LivH_like"/>
    <property type="match status" value="1"/>
</dbReference>
<comment type="caution">
    <text evidence="10">The sequence shown here is derived from an EMBL/GenBank/DDBJ whole genome shotgun (WGS) entry which is preliminary data.</text>
</comment>
<sequence>MFELDLNLILGQMVLGLVNGVFYAILSLGLAIIFGLLGVINFAHGVFFMLGAFAAYLLAQTLGIGYWGALLLAPLMVGALGLVVEVALIRHLYRLDHLYGLLLTLGLALFVEGFVRIVFGPQGLPYEVPPSLRGAINLGFMVLPYYRAWVVAAGIVLCLATWFVIERTPLGAKLRAATDNPQLVQAFGINVPVMLTLTYAAGVALAAVGGVMAAPIMSVDPAMGTSIVIVVFAVVVIGGMGSILGSIVTGLCLGLLEGLAKAVFPQASSTVIFVAMVIVLVLRPRGLFGKMA</sequence>
<evidence type="ECO:0000256" key="9">
    <source>
        <dbReference type="SAM" id="Phobius"/>
    </source>
</evidence>
<dbReference type="GO" id="GO:0006865">
    <property type="term" value="P:amino acid transport"/>
    <property type="evidence" value="ECO:0007669"/>
    <property type="project" value="UniProtKB-KW"/>
</dbReference>
<evidence type="ECO:0000313" key="10">
    <source>
        <dbReference type="EMBL" id="PSJ57757.1"/>
    </source>
</evidence>
<comment type="similarity">
    <text evidence="8">Belongs to the binding-protein-dependent transport system permease family. LivHM subfamily.</text>
</comment>
<evidence type="ECO:0000313" key="11">
    <source>
        <dbReference type="Proteomes" id="UP000241229"/>
    </source>
</evidence>
<keyword evidence="2" id="KW-0813">Transport</keyword>
<evidence type="ECO:0000256" key="3">
    <source>
        <dbReference type="ARBA" id="ARBA00022475"/>
    </source>
</evidence>
<feature type="transmembrane region" description="Helical" evidence="9">
    <location>
        <begin position="186"/>
        <end position="214"/>
    </location>
</feature>
<feature type="transmembrane region" description="Helical" evidence="9">
    <location>
        <begin position="146"/>
        <end position="165"/>
    </location>
</feature>
<dbReference type="EMBL" id="PXYK01000016">
    <property type="protein sequence ID" value="PSJ57757.1"/>
    <property type="molecule type" value="Genomic_DNA"/>
</dbReference>
<keyword evidence="4 9" id="KW-0812">Transmembrane</keyword>
<dbReference type="GO" id="GO:0022857">
    <property type="term" value="F:transmembrane transporter activity"/>
    <property type="evidence" value="ECO:0007669"/>
    <property type="project" value="InterPro"/>
</dbReference>
<organism evidence="10 11">
    <name type="scientific">Kumtagia ephedrae</name>
    <dbReference type="NCBI Taxonomy" id="2116701"/>
    <lineage>
        <taxon>Bacteria</taxon>
        <taxon>Pseudomonadati</taxon>
        <taxon>Pseudomonadota</taxon>
        <taxon>Alphaproteobacteria</taxon>
        <taxon>Hyphomicrobiales</taxon>
        <taxon>Phyllobacteriaceae</taxon>
        <taxon>Kumtagia</taxon>
    </lineage>
</organism>
<keyword evidence="11" id="KW-1185">Reference proteome</keyword>
<reference evidence="10 11" key="1">
    <citation type="submission" date="2018-03" db="EMBL/GenBank/DDBJ databases">
        <title>The draft genome of Mesorhizobium sp. 6GN-30.</title>
        <authorList>
            <person name="Liu L."/>
            <person name="Li L."/>
            <person name="Wang T."/>
            <person name="Zhang X."/>
            <person name="Liang L."/>
        </authorList>
    </citation>
    <scope>NUCLEOTIDE SEQUENCE [LARGE SCALE GENOMIC DNA]</scope>
    <source>
        <strain evidence="10 11">6GN30</strain>
    </source>
</reference>
<evidence type="ECO:0000256" key="1">
    <source>
        <dbReference type="ARBA" id="ARBA00004651"/>
    </source>
</evidence>
<evidence type="ECO:0000256" key="8">
    <source>
        <dbReference type="ARBA" id="ARBA00037998"/>
    </source>
</evidence>
<name>A0A2P7S5M4_9HYPH</name>
<dbReference type="InterPro" id="IPR001851">
    <property type="entry name" value="ABC_transp_permease"/>
</dbReference>
<evidence type="ECO:0000256" key="4">
    <source>
        <dbReference type="ARBA" id="ARBA00022692"/>
    </source>
</evidence>
<dbReference type="PANTHER" id="PTHR11795">
    <property type="entry name" value="BRANCHED-CHAIN AMINO ACID TRANSPORT SYSTEM PERMEASE PROTEIN LIVH"/>
    <property type="match status" value="1"/>
</dbReference>
<feature type="transmembrane region" description="Helical" evidence="9">
    <location>
        <begin position="226"/>
        <end position="256"/>
    </location>
</feature>
<dbReference type="GO" id="GO:0005886">
    <property type="term" value="C:plasma membrane"/>
    <property type="evidence" value="ECO:0007669"/>
    <property type="project" value="UniProtKB-SubCell"/>
</dbReference>
<dbReference type="InterPro" id="IPR052157">
    <property type="entry name" value="BCAA_transport_permease"/>
</dbReference>
<feature type="transmembrane region" description="Helical" evidence="9">
    <location>
        <begin position="98"/>
        <end position="119"/>
    </location>
</feature>
<evidence type="ECO:0000256" key="5">
    <source>
        <dbReference type="ARBA" id="ARBA00022970"/>
    </source>
</evidence>
<dbReference type="Pfam" id="PF02653">
    <property type="entry name" value="BPD_transp_2"/>
    <property type="match status" value="1"/>
</dbReference>
<evidence type="ECO:0000256" key="7">
    <source>
        <dbReference type="ARBA" id="ARBA00023136"/>
    </source>
</evidence>
<gene>
    <name evidence="10" type="ORF">C7I84_17200</name>
</gene>
<evidence type="ECO:0000256" key="2">
    <source>
        <dbReference type="ARBA" id="ARBA00022448"/>
    </source>
</evidence>
<dbReference type="Proteomes" id="UP000241229">
    <property type="component" value="Unassembled WGS sequence"/>
</dbReference>